<keyword evidence="2" id="KW-1185">Reference proteome</keyword>
<organism evidence="1 2">
    <name type="scientific">Trichinella nelsoni</name>
    <dbReference type="NCBI Taxonomy" id="6336"/>
    <lineage>
        <taxon>Eukaryota</taxon>
        <taxon>Metazoa</taxon>
        <taxon>Ecdysozoa</taxon>
        <taxon>Nematoda</taxon>
        <taxon>Enoplea</taxon>
        <taxon>Dorylaimia</taxon>
        <taxon>Trichinellida</taxon>
        <taxon>Trichinellidae</taxon>
        <taxon>Trichinella</taxon>
    </lineage>
</organism>
<protein>
    <submittedName>
        <fullName evidence="1">Uncharacterized protein</fullName>
    </submittedName>
</protein>
<dbReference type="EMBL" id="JYDL01000054">
    <property type="protein sequence ID" value="KRX19887.1"/>
    <property type="molecule type" value="Genomic_DNA"/>
</dbReference>
<evidence type="ECO:0000313" key="1">
    <source>
        <dbReference type="EMBL" id="KRX19887.1"/>
    </source>
</evidence>
<evidence type="ECO:0000313" key="2">
    <source>
        <dbReference type="Proteomes" id="UP000054630"/>
    </source>
</evidence>
<reference evidence="1 2" key="1">
    <citation type="submission" date="2015-01" db="EMBL/GenBank/DDBJ databases">
        <title>Evolution of Trichinella species and genotypes.</title>
        <authorList>
            <person name="Korhonen P.K."/>
            <person name="Edoardo P."/>
            <person name="Giuseppe L.R."/>
            <person name="Gasser R.B."/>
        </authorList>
    </citation>
    <scope>NUCLEOTIDE SEQUENCE [LARGE SCALE GENOMIC DNA]</scope>
    <source>
        <strain evidence="1">ISS37</strain>
    </source>
</reference>
<gene>
    <name evidence="1" type="ORF">T07_14316</name>
</gene>
<dbReference type="Proteomes" id="UP000054630">
    <property type="component" value="Unassembled WGS sequence"/>
</dbReference>
<dbReference type="AlphaFoldDB" id="A0A0V0RZS7"/>
<accession>A0A0V0RZS7</accession>
<name>A0A0V0RZS7_9BILA</name>
<sequence length="66" mass="7653">MVGKVTDFLTDKNDRFCYKACENNKLLKAKLLLRFQTAFKFNYPTSFELTTLLINHSKAFTLATVE</sequence>
<proteinExistence type="predicted"/>
<comment type="caution">
    <text evidence="1">The sequence shown here is derived from an EMBL/GenBank/DDBJ whole genome shotgun (WGS) entry which is preliminary data.</text>
</comment>